<comment type="caution">
    <text evidence="3">The sequence shown here is derived from an EMBL/GenBank/DDBJ whole genome shotgun (WGS) entry which is preliminary data.</text>
</comment>
<dbReference type="PANTHER" id="PTHR43384">
    <property type="entry name" value="SEPTUM SITE-DETERMINING PROTEIN MIND HOMOLOG, CHLOROPLASTIC-RELATED"/>
    <property type="match status" value="1"/>
</dbReference>
<dbReference type="InterPro" id="IPR011006">
    <property type="entry name" value="CheY-like_superfamily"/>
</dbReference>
<dbReference type="PROSITE" id="PS50110">
    <property type="entry name" value="RESPONSE_REGULATORY"/>
    <property type="match status" value="1"/>
</dbReference>
<dbReference type="Gene3D" id="3.40.50.300">
    <property type="entry name" value="P-loop containing nucleotide triphosphate hydrolases"/>
    <property type="match status" value="1"/>
</dbReference>
<name>A0A0S7XWL0_UNCSA</name>
<organism evidence="3 4">
    <name type="scientific">candidate division WOR-1 bacterium DG_54_3</name>
    <dbReference type="NCBI Taxonomy" id="1703775"/>
    <lineage>
        <taxon>Bacteria</taxon>
        <taxon>Bacillati</taxon>
        <taxon>Saganbacteria</taxon>
    </lineage>
</organism>
<feature type="domain" description="Response regulatory" evidence="2">
    <location>
        <begin position="6"/>
        <end position="122"/>
    </location>
</feature>
<accession>A0A0S7XWL0</accession>
<dbReference type="Pfam" id="PF13614">
    <property type="entry name" value="AAA_31"/>
    <property type="match status" value="1"/>
</dbReference>
<evidence type="ECO:0000259" key="2">
    <source>
        <dbReference type="PROSITE" id="PS50110"/>
    </source>
</evidence>
<dbReference type="GO" id="GO:0005829">
    <property type="term" value="C:cytosol"/>
    <property type="evidence" value="ECO:0007669"/>
    <property type="project" value="TreeGrafter"/>
</dbReference>
<dbReference type="InterPro" id="IPR058245">
    <property type="entry name" value="NreC/VraR/RcsB-like_REC"/>
</dbReference>
<dbReference type="CDD" id="cd17535">
    <property type="entry name" value="REC_NarL-like"/>
    <property type="match status" value="1"/>
</dbReference>
<dbReference type="GO" id="GO:0016887">
    <property type="term" value="F:ATP hydrolysis activity"/>
    <property type="evidence" value="ECO:0007669"/>
    <property type="project" value="TreeGrafter"/>
</dbReference>
<dbReference type="SUPFAM" id="SSF52172">
    <property type="entry name" value="CheY-like"/>
    <property type="match status" value="1"/>
</dbReference>
<comment type="caution">
    <text evidence="1">Lacks conserved residue(s) required for the propagation of feature annotation.</text>
</comment>
<protein>
    <recommendedName>
        <fullName evidence="2">Response regulatory domain-containing protein</fullName>
    </recommendedName>
</protein>
<dbReference type="Pfam" id="PF00072">
    <property type="entry name" value="Response_reg"/>
    <property type="match status" value="1"/>
</dbReference>
<dbReference type="GO" id="GO:0009898">
    <property type="term" value="C:cytoplasmic side of plasma membrane"/>
    <property type="evidence" value="ECO:0007669"/>
    <property type="project" value="TreeGrafter"/>
</dbReference>
<gene>
    <name evidence="3" type="ORF">AMJ44_08165</name>
</gene>
<dbReference type="AlphaFoldDB" id="A0A0S7XWL0"/>
<dbReference type="GO" id="GO:0000160">
    <property type="term" value="P:phosphorelay signal transduction system"/>
    <property type="evidence" value="ECO:0007669"/>
    <property type="project" value="InterPro"/>
</dbReference>
<dbReference type="InterPro" id="IPR050625">
    <property type="entry name" value="ParA/MinD_ATPase"/>
</dbReference>
<dbReference type="InterPro" id="IPR025669">
    <property type="entry name" value="AAA_dom"/>
</dbReference>
<dbReference type="InterPro" id="IPR001789">
    <property type="entry name" value="Sig_transdc_resp-reg_receiver"/>
</dbReference>
<evidence type="ECO:0000256" key="1">
    <source>
        <dbReference type="PROSITE-ProRule" id="PRU00169"/>
    </source>
</evidence>
<dbReference type="SUPFAM" id="SSF52540">
    <property type="entry name" value="P-loop containing nucleoside triphosphate hydrolases"/>
    <property type="match status" value="1"/>
</dbReference>
<dbReference type="PANTHER" id="PTHR43384:SF13">
    <property type="entry name" value="SLR0110 PROTEIN"/>
    <property type="match status" value="1"/>
</dbReference>
<dbReference type="SMART" id="SM00448">
    <property type="entry name" value="REC"/>
    <property type="match status" value="1"/>
</dbReference>
<proteinExistence type="predicted"/>
<dbReference type="GO" id="GO:0005524">
    <property type="term" value="F:ATP binding"/>
    <property type="evidence" value="ECO:0007669"/>
    <property type="project" value="TreeGrafter"/>
</dbReference>
<dbReference type="Gene3D" id="3.40.50.2300">
    <property type="match status" value="1"/>
</dbReference>
<dbReference type="EMBL" id="LIZX01000077">
    <property type="protein sequence ID" value="KPJ66607.1"/>
    <property type="molecule type" value="Genomic_DNA"/>
</dbReference>
<reference evidence="3 4" key="1">
    <citation type="journal article" date="2015" name="Microbiome">
        <title>Genomic resolution of linkages in carbon, nitrogen, and sulfur cycling among widespread estuary sediment bacteria.</title>
        <authorList>
            <person name="Baker B.J."/>
            <person name="Lazar C.S."/>
            <person name="Teske A.P."/>
            <person name="Dick G.J."/>
        </authorList>
    </citation>
    <scope>NUCLEOTIDE SEQUENCE [LARGE SCALE GENOMIC DNA]</scope>
    <source>
        <strain evidence="3">DG_54_3</strain>
    </source>
</reference>
<dbReference type="GO" id="GO:0051782">
    <property type="term" value="P:negative regulation of cell division"/>
    <property type="evidence" value="ECO:0007669"/>
    <property type="project" value="TreeGrafter"/>
</dbReference>
<evidence type="ECO:0000313" key="3">
    <source>
        <dbReference type="EMBL" id="KPJ66607.1"/>
    </source>
</evidence>
<dbReference type="Proteomes" id="UP000051861">
    <property type="component" value="Unassembled WGS sequence"/>
</dbReference>
<sequence>MAEKLSAMVVDADKAVRKKLRNQLEQMDNVQLASMAQDMDEGIRVIKKSKPDILILELPEDSGKTLEWIERIKLELPNTAVFVSSAVKTPELIIFAMRAGAQEFLSRPIDSDELKKAVQKVRAAKEQVRTQTPKRGRIIAVFNKKGGLGVTTVAVNLGVALSQATKEKTALVDLDLQLGDVTSFLNLSPDYSIIDAFNESGGVDTVKLQSCMTRHESGVFVLSEPKNPAESENVSSSQINQILRHLRSMFSYVILDTPHTFDSRTLEAFELSDNIIVVVVPNISSVRATKKTLGVFRDLGYVRDKVRVIVNRSSKKDPIKVDKIEEALHYPITWVIPNNYPVVIDAINSGVPLVNHKGDSNVARSILDLTNDIPEWSRSLYVEIGEKD</sequence>
<evidence type="ECO:0000313" key="4">
    <source>
        <dbReference type="Proteomes" id="UP000051861"/>
    </source>
</evidence>
<dbReference type="InterPro" id="IPR027417">
    <property type="entry name" value="P-loop_NTPase"/>
</dbReference>